<feature type="compositionally biased region" description="Low complexity" evidence="6">
    <location>
        <begin position="755"/>
        <end position="771"/>
    </location>
</feature>
<accession>A0A8J2X6P9</accession>
<feature type="compositionally biased region" description="Polar residues" evidence="6">
    <location>
        <begin position="851"/>
        <end position="866"/>
    </location>
</feature>
<dbReference type="Proteomes" id="UP000019375">
    <property type="component" value="Unassembled WGS sequence"/>
</dbReference>
<feature type="region of interest" description="Disordered" evidence="6">
    <location>
        <begin position="743"/>
        <end position="784"/>
    </location>
</feature>
<keyword evidence="5" id="KW-0449">Lipoprotein</keyword>
<evidence type="ECO:0000256" key="5">
    <source>
        <dbReference type="ARBA" id="ARBA00023288"/>
    </source>
</evidence>
<feature type="compositionally biased region" description="Polar residues" evidence="6">
    <location>
        <begin position="1066"/>
        <end position="1080"/>
    </location>
</feature>
<protein>
    <submittedName>
        <fullName evidence="8">BN860_00914g1_1</fullName>
    </submittedName>
</protein>
<feature type="region of interest" description="Disordered" evidence="6">
    <location>
        <begin position="1641"/>
        <end position="1685"/>
    </location>
</feature>
<feature type="compositionally biased region" description="Low complexity" evidence="6">
    <location>
        <begin position="1154"/>
        <end position="1177"/>
    </location>
</feature>
<feature type="compositionally biased region" description="Low complexity" evidence="6">
    <location>
        <begin position="1346"/>
        <end position="1356"/>
    </location>
</feature>
<feature type="compositionally biased region" description="Low complexity" evidence="6">
    <location>
        <begin position="224"/>
        <end position="240"/>
    </location>
</feature>
<gene>
    <name evidence="8" type="ORF">BN860_00914g</name>
</gene>
<evidence type="ECO:0000256" key="6">
    <source>
        <dbReference type="SAM" id="MobiDB-lite"/>
    </source>
</evidence>
<feature type="compositionally biased region" description="Polar residues" evidence="6">
    <location>
        <begin position="772"/>
        <end position="784"/>
    </location>
</feature>
<evidence type="ECO:0000256" key="3">
    <source>
        <dbReference type="ARBA" id="ARBA00022729"/>
    </source>
</evidence>
<keyword evidence="2" id="KW-0472">Membrane</keyword>
<feature type="compositionally biased region" description="Polar residues" evidence="6">
    <location>
        <begin position="1641"/>
        <end position="1661"/>
    </location>
</feature>
<feature type="chain" id="PRO_5035251942" evidence="7">
    <location>
        <begin position="20"/>
        <end position="1790"/>
    </location>
</feature>
<dbReference type="Pfam" id="PF13928">
    <property type="entry name" value="Flocculin_t3"/>
    <property type="match status" value="3"/>
</dbReference>
<sequence>MKFPRLLLLLTVVLDPAIAQSSYFSNTSAAYTSPSHSSSAKIAGSGAYISESDYSNSFIFTGTSNAAASSSVIYRESGRVSASSGLLQVPNTIQKTTSSSASSLEPTLSSSDISNVPASSSLRFEHLSGSSATVSDNSSHISTRVSSDSFAERSISATVSSSADLSKNVTTSIAYSTVDGTLTDATESWRTITLSTEVCSHDSCTRSISTTTSYVSDIGSHSSSQIWSTESTSSPYRSSTINAQTSPTKLNNSTDLSSSSVSSEDSNNSTPTLILSSSYVSSLEVESTVIPGSTSEVSNTSGTTQSFRDTLSSTSFSSTTSTSSTTLSVLSEASSKISSTISGSSSSSEITLLNSTISGSSASFLSTWPITLASSTSIASVRGGSSYPSTSTLSDHVNISATGGSLSSRASDTGDTVLSSKNSFPMNSTLTSIAPKSQLSSTSDYIQAVNTSLTENPRVTGSSNGPRDIYSTINATSFSFAESWQTITLSTEVCSHDVCTKSFVTTTTKRNASSTTPENSVETSEVSHSEVSHGVASTSQTSTLALTKYPSTISPSPSHDSSTSNPSSSLTASLSSSFEANFSASLSASSIYFKITRTVSHVSTVTTTIDGTSTVYTTWCPLTLTSLASSELSTKSPTSTENSISLTDEEYFSGTSLEVQSPPLSSKYGYSSSPVSTTTDVLNSSSSMPVDVTSATPIPSSAYSPETTRLLSRITTVTTTINGTSTAYTTWCPLTESYSTSSTSPKQTVSTFGPSQSVNSVSSSHAAHSSVIGNTTQQNSESTGTFSTINDITTALTESWQVITLTTEVCSHTSCTRSILTTTKNKGNPGSAISSSSAATISEASVESAGPATSSSHKAIHQPSSSSTIFNSLTPSIITSSSIFSTSSSTTEASSTHTTGSSTKTTSKATSQTEDNPRSLISTLSTVSSDAIEYISTSQQSTEQTLSYVTESAHKAGTVSSDSKLSSTISTVVTTINGTSTVYTTWCPLTSDFETPSQSITGASSSPIEISSHTGDIPPTVSSASSTTISRPVSVPSSIVSTVVTTINGTSTVYTTWCPLTYESATPSPSVTGTSSNSDEISSHTEGTSEIASSISSETISQPVFNPSSVISTVVTTINGTSTVYTTWCPLSSEIKASSYVKSGSTSINTNPGPSTISSNIESTSPSTSPGPSTISSRIESTSKTLPSVISTITSKNVPGHTGIISTVVTLISGTSTSYTTWCPLSSTSNVYYPSLESESSATRISDSGNVESFTSFTPQVEVVTSIVHSWETKTLSTEVCSNRECSKFLVTTSNPITITRLSTAYYTSGTSDLNTVSPSSTRENSKSEGTISSYSTSFSKAKQQSSPTHSESISSPDTSPQPHNSNSFTASTVGSTSTTPLKTQEMRTISTIITTISGITTSYTTWCPLSDESSLHSFSTPNSSRTMETVVKTHTTQSSGETVSSISSKTTKPSVISETGQSVTLSEVGSTSSASVAGSSHTTPPTATLSYISSSAASTSIITSWKTVTISTEVCVDNACSQSAYVTTTPHAITLYSTIVSTNGWGNSSSQYARNSSSYISVATRPSASLNVSSLTVGTTRATANVSTIESTVNGTITTYTTWCPFSSINKTPAEVSGSLSTYSLTSTTTSVICPSCRAGNSNTSRTVPSTKTPAPSANGSTDDSSIVSSSSTSIDASSRTAETVFGSEVTRTMSSLGTTTISVQSCSEENCTTSRSSITSAALTTSPIEDYPSSTKYPSINKVASPSATSSATGHDTSSNSLQVFSAGVSKLVQSKALTIFGILVCLI</sequence>
<feature type="region of interest" description="Disordered" evidence="6">
    <location>
        <begin position="1143"/>
        <end position="1181"/>
    </location>
</feature>
<feature type="compositionally biased region" description="Polar residues" evidence="6">
    <location>
        <begin position="290"/>
        <end position="309"/>
    </location>
</feature>
<reference evidence="9" key="1">
    <citation type="journal article" date="2013" name="Genome Announc.">
        <title>Genome sequence of the food spoilage yeast Zygosaccharomyces bailii CLIB 213(T).</title>
        <authorList>
            <person name="Galeote V."/>
            <person name="Bigey F."/>
            <person name="Devillers H."/>
            <person name="Neuveglise C."/>
            <person name="Dequin S."/>
        </authorList>
    </citation>
    <scope>NUCLEOTIDE SEQUENCE [LARGE SCALE GENOMIC DNA]</scope>
    <source>
        <strain evidence="9">CLIB 213 / ATCC 58445 / CBS 680 / CCRC 21525 / NBRC 1098 / NCYC 1416 / NRRL Y-2227</strain>
    </source>
</reference>
<keyword evidence="9" id="KW-1185">Reference proteome</keyword>
<evidence type="ECO:0000256" key="7">
    <source>
        <dbReference type="SAM" id="SignalP"/>
    </source>
</evidence>
<feature type="compositionally biased region" description="Polar residues" evidence="6">
    <location>
        <begin position="1434"/>
        <end position="1466"/>
    </location>
</feature>
<feature type="compositionally biased region" description="Polar residues" evidence="6">
    <location>
        <begin position="1312"/>
        <end position="1345"/>
    </location>
</feature>
<feature type="region of interest" description="Disordered" evidence="6">
    <location>
        <begin position="888"/>
        <end position="917"/>
    </location>
</feature>
<feature type="compositionally biased region" description="Polar residues" evidence="6">
    <location>
        <begin position="1357"/>
        <end position="1383"/>
    </location>
</feature>
<feature type="region of interest" description="Disordered" evidence="6">
    <location>
        <begin position="844"/>
        <end position="866"/>
    </location>
</feature>
<feature type="compositionally biased region" description="Polar residues" evidence="6">
    <location>
        <begin position="743"/>
        <end position="754"/>
    </location>
</feature>
<feature type="region of interest" description="Disordered" evidence="6">
    <location>
        <begin position="548"/>
        <end position="567"/>
    </location>
</feature>
<organism evidence="8 9">
    <name type="scientific">Zygosaccharomyces bailii (strain CLIB 213 / ATCC 58445 / CBS 680 / BCRC 21525 / NBRC 1098 / NCYC 1416 / NRRL Y-2227)</name>
    <dbReference type="NCBI Taxonomy" id="1333698"/>
    <lineage>
        <taxon>Eukaryota</taxon>
        <taxon>Fungi</taxon>
        <taxon>Dikarya</taxon>
        <taxon>Ascomycota</taxon>
        <taxon>Saccharomycotina</taxon>
        <taxon>Saccharomycetes</taxon>
        <taxon>Saccharomycetales</taxon>
        <taxon>Saccharomycetaceae</taxon>
        <taxon>Zygosaccharomyces</taxon>
    </lineage>
</organism>
<feature type="region of interest" description="Disordered" evidence="6">
    <location>
        <begin position="507"/>
        <end position="540"/>
    </location>
</feature>
<feature type="region of interest" description="Disordered" evidence="6">
    <location>
        <begin position="1066"/>
        <end position="1095"/>
    </location>
</feature>
<dbReference type="GO" id="GO:0098552">
    <property type="term" value="C:side of membrane"/>
    <property type="evidence" value="ECO:0007669"/>
    <property type="project" value="UniProtKB-KW"/>
</dbReference>
<feature type="compositionally biased region" description="Polar residues" evidence="6">
    <location>
        <begin position="1143"/>
        <end position="1153"/>
    </location>
</feature>
<evidence type="ECO:0000256" key="2">
    <source>
        <dbReference type="ARBA" id="ARBA00022622"/>
    </source>
</evidence>
<feature type="region of interest" description="Disordered" evidence="6">
    <location>
        <begin position="1434"/>
        <end position="1486"/>
    </location>
</feature>
<evidence type="ECO:0000313" key="8">
    <source>
        <dbReference type="EMBL" id="CDF88040.1"/>
    </source>
</evidence>
<evidence type="ECO:0000256" key="4">
    <source>
        <dbReference type="ARBA" id="ARBA00023180"/>
    </source>
</evidence>
<feature type="compositionally biased region" description="Low complexity" evidence="6">
    <location>
        <begin position="1662"/>
        <end position="1680"/>
    </location>
</feature>
<keyword evidence="4" id="KW-0325">Glycoprotein</keyword>
<dbReference type="OrthoDB" id="10684615at2759"/>
<feature type="compositionally biased region" description="Low complexity" evidence="6">
    <location>
        <begin position="507"/>
        <end position="524"/>
    </location>
</feature>
<feature type="compositionally biased region" description="Low complexity" evidence="6">
    <location>
        <begin position="888"/>
        <end position="913"/>
    </location>
</feature>
<feature type="compositionally biased region" description="Low complexity" evidence="6">
    <location>
        <begin position="1085"/>
        <end position="1095"/>
    </location>
</feature>
<dbReference type="EMBL" id="HG316455">
    <property type="protein sequence ID" value="CDF88040.1"/>
    <property type="molecule type" value="Genomic_DNA"/>
</dbReference>
<name>A0A8J2X6P9_ZYGB2</name>
<feature type="region of interest" description="Disordered" evidence="6">
    <location>
        <begin position="1312"/>
        <end position="1383"/>
    </location>
</feature>
<keyword evidence="2" id="KW-0336">GPI-anchor</keyword>
<proteinExistence type="predicted"/>
<feature type="compositionally biased region" description="Low complexity" evidence="6">
    <location>
        <begin position="310"/>
        <end position="322"/>
    </location>
</feature>
<dbReference type="InterPro" id="IPR025928">
    <property type="entry name" value="Flocculin_t3_rpt"/>
</dbReference>
<keyword evidence="3 7" id="KW-0732">Signal</keyword>
<feature type="compositionally biased region" description="Low complexity" evidence="6">
    <location>
        <begin position="250"/>
        <end position="270"/>
    </location>
</feature>
<feature type="region of interest" description="Disordered" evidence="6">
    <location>
        <begin position="290"/>
        <end position="322"/>
    </location>
</feature>
<feature type="region of interest" description="Disordered" evidence="6">
    <location>
        <begin position="224"/>
        <end position="270"/>
    </location>
</feature>
<evidence type="ECO:0000256" key="1">
    <source>
        <dbReference type="ARBA" id="ARBA00004589"/>
    </source>
</evidence>
<comment type="subcellular location">
    <subcellularLocation>
        <location evidence="1">Membrane</location>
        <topology evidence="1">Lipid-anchor</topology>
        <topology evidence="1">GPI-anchor</topology>
    </subcellularLocation>
</comment>
<evidence type="ECO:0000313" key="9">
    <source>
        <dbReference type="Proteomes" id="UP000019375"/>
    </source>
</evidence>
<feature type="compositionally biased region" description="Low complexity" evidence="6">
    <location>
        <begin position="1467"/>
        <end position="1486"/>
    </location>
</feature>
<feature type="signal peptide" evidence="7">
    <location>
        <begin position="1"/>
        <end position="19"/>
    </location>
</feature>